<dbReference type="RefSeq" id="WP_232087347.1">
    <property type="nucleotide sequence ID" value="NZ_LR822017.1"/>
</dbReference>
<dbReference type="InterPro" id="IPR019734">
    <property type="entry name" value="TPR_rpt"/>
</dbReference>
<name>A0A8D6XPP8_STRTR</name>
<protein>
    <recommendedName>
        <fullName evidence="2">LA2681-like HEPN domain-containing protein</fullName>
    </recommendedName>
</protein>
<dbReference type="EMBL" id="LR822017">
    <property type="protein sequence ID" value="CAD0135805.1"/>
    <property type="molecule type" value="Genomic_DNA"/>
</dbReference>
<evidence type="ECO:0000313" key="4">
    <source>
        <dbReference type="Proteomes" id="UP000509833"/>
    </source>
</evidence>
<accession>A0A8D6XPP8</accession>
<gene>
    <name evidence="3" type="ORF">STHERMO_0139</name>
</gene>
<proteinExistence type="predicted"/>
<evidence type="ECO:0000256" key="1">
    <source>
        <dbReference type="PROSITE-ProRule" id="PRU00339"/>
    </source>
</evidence>
<dbReference type="AlphaFoldDB" id="A0A8D6XPP8"/>
<feature type="repeat" description="TPR" evidence="1">
    <location>
        <begin position="112"/>
        <end position="145"/>
    </location>
</feature>
<organism evidence="3 4">
    <name type="scientific">Streptococcus thermophilus</name>
    <dbReference type="NCBI Taxonomy" id="1308"/>
    <lineage>
        <taxon>Bacteria</taxon>
        <taxon>Bacillati</taxon>
        <taxon>Bacillota</taxon>
        <taxon>Bacilli</taxon>
        <taxon>Lactobacillales</taxon>
        <taxon>Streptococcaceae</taxon>
        <taxon>Streptococcus</taxon>
    </lineage>
</organism>
<dbReference type="InterPro" id="IPR011990">
    <property type="entry name" value="TPR-like_helical_dom_sf"/>
</dbReference>
<evidence type="ECO:0000259" key="2">
    <source>
        <dbReference type="Pfam" id="PF18733"/>
    </source>
</evidence>
<reference evidence="3 4" key="1">
    <citation type="submission" date="2020-06" db="EMBL/GenBank/DDBJ databases">
        <authorList>
            <person name="Chuat V."/>
        </authorList>
    </citation>
    <scope>NUCLEOTIDE SEQUENCE [LARGE SCALE GENOMIC DNA]</scope>
    <source>
        <strain evidence="3">STH_CIRM_336</strain>
    </source>
</reference>
<feature type="domain" description="LA2681-like HEPN" evidence="2">
    <location>
        <begin position="267"/>
        <end position="465"/>
    </location>
</feature>
<dbReference type="SUPFAM" id="SSF48452">
    <property type="entry name" value="TPR-like"/>
    <property type="match status" value="1"/>
</dbReference>
<keyword evidence="1" id="KW-0802">TPR repeat</keyword>
<dbReference type="InterPro" id="IPR040826">
    <property type="entry name" value="HEPN_LA2681"/>
</dbReference>
<evidence type="ECO:0000313" key="3">
    <source>
        <dbReference type="EMBL" id="CAD0135805.1"/>
    </source>
</evidence>
<dbReference type="Proteomes" id="UP000509833">
    <property type="component" value="Chromosome"/>
</dbReference>
<dbReference type="Gene3D" id="1.25.40.10">
    <property type="entry name" value="Tetratricopeptide repeat domain"/>
    <property type="match status" value="1"/>
</dbReference>
<dbReference type="Pfam" id="PF18733">
    <property type="entry name" value="HEPN_LA2681"/>
    <property type="match status" value="1"/>
</dbReference>
<sequence length="494" mass="58464">MMKNKNPIDNKILEISVKLDLAYESRDIEEIKRLIYSVKKVENSFDELSKIQLFYSIGTAFGNIFELSEGSIFNYDSEYIIQQIYYFRKAISISNKIEIASENMAFIYPILCSLYTNYGNLLDAYGRKQLAIEMYRKAMKINSEFTMASGNLAISLDHYRYFVNETEQFHFVKEIKSLLENALFIVDPNRFSMAEERFLKLYESYSAFDVSRECTCKDYEYNSISQDYSHWCHKNLLYLNPLNDLQSNEVYRYDDNLLLPNLLGNSKEDPTRYFSMFNQIKQEYIYARYLCFNSLEVDEVHFADENVSLIDCLDYTQYSVRIEGLKTAFKTLYSLLDKVALLLNEYFSIGISIRNINFHSIWNRSDVLKELLNKNIGLLSIYWVTKDFDYESDSMTANPDSKKLKKIRNYLEHRFTNVTLDFYYEEKNSTESRLFLTEKELRRSTIDLLHLTREVIFSLKNAIQIHEYQKRELLGDNAIALPISLREFDLEDKL</sequence>
<dbReference type="PROSITE" id="PS50005">
    <property type="entry name" value="TPR"/>
    <property type="match status" value="1"/>
</dbReference>